<feature type="region of interest" description="Disordered" evidence="1">
    <location>
        <begin position="264"/>
        <end position="294"/>
    </location>
</feature>
<name>A0A0B7JW60_BIOOC</name>
<evidence type="ECO:0000313" key="2">
    <source>
        <dbReference type="EMBL" id="CEO46900.1"/>
    </source>
</evidence>
<feature type="compositionally biased region" description="Basic and acidic residues" evidence="1">
    <location>
        <begin position="157"/>
        <end position="177"/>
    </location>
</feature>
<feature type="region of interest" description="Disordered" evidence="1">
    <location>
        <begin position="367"/>
        <end position="392"/>
    </location>
</feature>
<feature type="compositionally biased region" description="Polar residues" evidence="1">
    <location>
        <begin position="270"/>
        <end position="280"/>
    </location>
</feature>
<organism evidence="2">
    <name type="scientific">Bionectria ochroleuca</name>
    <name type="common">Gliocladium roseum</name>
    <dbReference type="NCBI Taxonomy" id="29856"/>
    <lineage>
        <taxon>Eukaryota</taxon>
        <taxon>Fungi</taxon>
        <taxon>Dikarya</taxon>
        <taxon>Ascomycota</taxon>
        <taxon>Pezizomycotina</taxon>
        <taxon>Sordariomycetes</taxon>
        <taxon>Hypocreomycetidae</taxon>
        <taxon>Hypocreales</taxon>
        <taxon>Bionectriaceae</taxon>
        <taxon>Clonostachys</taxon>
    </lineage>
</organism>
<sequence>MWQPSSRSDKRRRLRESQAPRSNNDAKSRQEERDRDHLEQDGKHAYIKSWIQTLPSQPTFDSGSLETDQDIEDVERWKPHNLPLSKYRSDYGNKLDQNPSSWVLRDHPLQSPPRPHGNDNDSSSSSSASVFSSIPTDHHNSETPKEDIYRKRPRARTRPERYDSKKKTSHTPRNEHRPSKKRKSRTKRRKPPEEKSSKMRSSRSQALWSRKDIMNRFTSSAIPSTATRVTLKPNFTAGLFMNGRGPLSGPNTDPVDLEPPIDKSSAPMIPSSNLETTVPENDQGEEENLEQRQLRTRNRRRNYFDEAEDFFAHRHWNHERPSNMNDAMAAQTKEANPTCEASKGHNMQESPLKGDLEGRALDGKACPQPDKSGMRDVLESNTGPDPPAPVVSKTEALNSFAKDQRETRAPEREEIIPDSHLNGLGNNRGLETNQFLVCDTQPSTEEIKHSVEPGYGVPGLHEKLREDNSDTPNYMANHMTGLPGEIRPDSLKQAQFAGMDSHLKDNAGQIKHHLPRNSHCLCPDIPGPQKKSMIANAVIFPLSNGPFSLQLLLRL</sequence>
<dbReference type="EMBL" id="CDPU01000006">
    <property type="protein sequence ID" value="CEO46900.1"/>
    <property type="molecule type" value="Genomic_DNA"/>
</dbReference>
<feature type="compositionally biased region" description="Basic residues" evidence="1">
    <location>
        <begin position="178"/>
        <end position="190"/>
    </location>
</feature>
<protein>
    <submittedName>
        <fullName evidence="2">Uncharacterized protein</fullName>
    </submittedName>
</protein>
<feature type="compositionally biased region" description="Polar residues" evidence="1">
    <location>
        <begin position="50"/>
        <end position="66"/>
    </location>
</feature>
<accession>A0A0B7JW60</accession>
<feature type="region of interest" description="Disordered" evidence="1">
    <location>
        <begin position="1"/>
        <end position="211"/>
    </location>
</feature>
<proteinExistence type="predicted"/>
<feature type="compositionally biased region" description="Basic and acidic residues" evidence="1">
    <location>
        <begin position="24"/>
        <end position="44"/>
    </location>
</feature>
<feature type="compositionally biased region" description="Basic and acidic residues" evidence="1">
    <location>
        <begin position="136"/>
        <end position="150"/>
    </location>
</feature>
<gene>
    <name evidence="2" type="ORF">BN869_000002955_1</name>
</gene>
<reference evidence="2" key="1">
    <citation type="submission" date="2015-01" db="EMBL/GenBank/DDBJ databases">
        <authorList>
            <person name="Durling Mikael"/>
        </authorList>
    </citation>
    <scope>NUCLEOTIDE SEQUENCE</scope>
</reference>
<feature type="compositionally biased region" description="Low complexity" evidence="1">
    <location>
        <begin position="122"/>
        <end position="133"/>
    </location>
</feature>
<evidence type="ECO:0000256" key="1">
    <source>
        <dbReference type="SAM" id="MobiDB-lite"/>
    </source>
</evidence>
<dbReference type="AlphaFoldDB" id="A0A0B7JW60"/>